<keyword evidence="2" id="KW-1185">Reference proteome</keyword>
<dbReference type="InterPro" id="IPR006549">
    <property type="entry name" value="HAD-SF_hydro_IIIA"/>
</dbReference>
<dbReference type="AlphaFoldDB" id="A0A7L7KTJ2"/>
<dbReference type="Gene3D" id="3.40.50.1000">
    <property type="entry name" value="HAD superfamily/HAD-like"/>
    <property type="match status" value="1"/>
</dbReference>
<dbReference type="CDD" id="cd16416">
    <property type="entry name" value="HAD_BsYqeG-like"/>
    <property type="match status" value="1"/>
</dbReference>
<dbReference type="GO" id="GO:0008962">
    <property type="term" value="F:phosphatidylglycerophosphatase activity"/>
    <property type="evidence" value="ECO:0007669"/>
    <property type="project" value="InterPro"/>
</dbReference>
<accession>A0A7L7KTJ2</accession>
<gene>
    <name evidence="1" type="ORF">G4Z02_07665</name>
</gene>
<protein>
    <submittedName>
        <fullName evidence="1">YqeG family HAD IIIA-type phosphatase</fullName>
    </submittedName>
</protein>
<dbReference type="NCBIfam" id="TIGR01668">
    <property type="entry name" value="YqeG_hyp_ppase"/>
    <property type="match status" value="1"/>
</dbReference>
<evidence type="ECO:0000313" key="2">
    <source>
        <dbReference type="Proteomes" id="UP000514720"/>
    </source>
</evidence>
<dbReference type="SUPFAM" id="SSF56784">
    <property type="entry name" value="HAD-like"/>
    <property type="match status" value="1"/>
</dbReference>
<dbReference type="NCBIfam" id="TIGR01662">
    <property type="entry name" value="HAD-SF-IIIA"/>
    <property type="match status" value="1"/>
</dbReference>
<dbReference type="InterPro" id="IPR010021">
    <property type="entry name" value="PGPP1/Gep4"/>
</dbReference>
<dbReference type="Proteomes" id="UP000514720">
    <property type="component" value="Chromosome"/>
</dbReference>
<evidence type="ECO:0000313" key="1">
    <source>
        <dbReference type="EMBL" id="QMS85622.1"/>
    </source>
</evidence>
<reference evidence="1 2" key="1">
    <citation type="submission" date="2020-02" db="EMBL/GenBank/DDBJ databases">
        <authorList>
            <person name="Zheng R.K."/>
            <person name="Sun C.M."/>
        </authorList>
    </citation>
    <scope>NUCLEOTIDE SEQUENCE [LARGE SCALE GENOMIC DNA]</scope>
    <source>
        <strain evidence="2">zrk13</strain>
    </source>
</reference>
<dbReference type="RefSeq" id="WP_258877425.1">
    <property type="nucleotide sequence ID" value="NZ_CP048914.1"/>
</dbReference>
<sequence>MIQYLLKTTRFIPNEFHHSFFDINFQLLYDKGFRYIITDLDNTLISYDESQPTETIKNTFIKLQEMGFTLVLLSNNHTERINTFCHELHVDGFANAKKPFRYGFQKALRSMDGATKDKTVIIGDQLMTDIWGANRFGSYSILVNPLKRKTEKWYTKMNRKLEAKMLQRIQHKHPSIYQSLQLSERT</sequence>
<dbReference type="InterPro" id="IPR023214">
    <property type="entry name" value="HAD_sf"/>
</dbReference>
<name>A0A7L7KTJ2_9MOLU</name>
<organism evidence="1 2">
    <name type="scientific">Candidatus Xianfuyuplasma coldseepsis</name>
    <dbReference type="NCBI Taxonomy" id="2782163"/>
    <lineage>
        <taxon>Bacteria</taxon>
        <taxon>Bacillati</taxon>
        <taxon>Mycoplasmatota</taxon>
        <taxon>Mollicutes</taxon>
        <taxon>Candidatus Izemoplasmatales</taxon>
        <taxon>Candidatus Izemoplasmataceae</taxon>
        <taxon>Candidatus Xianfuyuplasma</taxon>
    </lineage>
</organism>
<proteinExistence type="predicted"/>
<dbReference type="KEGG" id="xcl:G4Z02_07665"/>
<dbReference type="EMBL" id="CP048914">
    <property type="protein sequence ID" value="QMS85622.1"/>
    <property type="molecule type" value="Genomic_DNA"/>
</dbReference>
<dbReference type="InterPro" id="IPR036412">
    <property type="entry name" value="HAD-like_sf"/>
</dbReference>
<dbReference type="Pfam" id="PF00702">
    <property type="entry name" value="Hydrolase"/>
    <property type="match status" value="1"/>
</dbReference>